<feature type="compositionally biased region" description="Polar residues" evidence="6">
    <location>
        <begin position="334"/>
        <end position="346"/>
    </location>
</feature>
<reference evidence="8 9" key="1">
    <citation type="submission" date="2019-03" db="EMBL/GenBank/DDBJ databases">
        <title>Single cell metagenomics reveals metabolic interactions within the superorganism composed of flagellate Streblomastix strix and complex community of Bacteroidetes bacteria on its surface.</title>
        <authorList>
            <person name="Treitli S.C."/>
            <person name="Kolisko M."/>
            <person name="Husnik F."/>
            <person name="Keeling P."/>
            <person name="Hampl V."/>
        </authorList>
    </citation>
    <scope>NUCLEOTIDE SEQUENCE [LARGE SCALE GENOMIC DNA]</scope>
    <source>
        <strain evidence="8">ST1C</strain>
    </source>
</reference>
<dbReference type="PROSITE" id="PS00107">
    <property type="entry name" value="PROTEIN_KINASE_ATP"/>
    <property type="match status" value="1"/>
</dbReference>
<keyword evidence="8" id="KW-0418">Kinase</keyword>
<dbReference type="PANTHER" id="PTHR11909">
    <property type="entry name" value="CASEIN KINASE-RELATED"/>
    <property type="match status" value="1"/>
</dbReference>
<gene>
    <name evidence="8" type="ORF">EZS28_003732</name>
</gene>
<dbReference type="GO" id="GO:0005524">
    <property type="term" value="F:ATP binding"/>
    <property type="evidence" value="ECO:0007669"/>
    <property type="project" value="UniProtKB-UniRule"/>
</dbReference>
<organism evidence="8 9">
    <name type="scientific">Streblomastix strix</name>
    <dbReference type="NCBI Taxonomy" id="222440"/>
    <lineage>
        <taxon>Eukaryota</taxon>
        <taxon>Metamonada</taxon>
        <taxon>Preaxostyla</taxon>
        <taxon>Oxymonadida</taxon>
        <taxon>Streblomastigidae</taxon>
        <taxon>Streblomastix</taxon>
    </lineage>
</organism>
<protein>
    <recommendedName>
        <fullName evidence="1">non-specific serine/threonine protein kinase</fullName>
        <ecNumber evidence="1">2.7.11.1</ecNumber>
    </recommendedName>
</protein>
<name>A0A5J4X0T4_9EUKA</name>
<dbReference type="EMBL" id="SNRW01000509">
    <property type="protein sequence ID" value="KAA6400740.1"/>
    <property type="molecule type" value="Genomic_DNA"/>
</dbReference>
<dbReference type="AlphaFoldDB" id="A0A5J4X0T4"/>
<evidence type="ECO:0000256" key="3">
    <source>
        <dbReference type="ARBA" id="ARBA00022840"/>
    </source>
</evidence>
<keyword evidence="2 4" id="KW-0547">Nucleotide-binding</keyword>
<comment type="caution">
    <text evidence="8">The sequence shown here is derived from an EMBL/GenBank/DDBJ whole genome shotgun (WGS) entry which is preliminary data.</text>
</comment>
<evidence type="ECO:0000256" key="2">
    <source>
        <dbReference type="ARBA" id="ARBA00022741"/>
    </source>
</evidence>
<evidence type="ECO:0000259" key="7">
    <source>
        <dbReference type="PROSITE" id="PS50011"/>
    </source>
</evidence>
<proteinExistence type="inferred from homology"/>
<evidence type="ECO:0000313" key="9">
    <source>
        <dbReference type="Proteomes" id="UP000324800"/>
    </source>
</evidence>
<dbReference type="PROSITE" id="PS50011">
    <property type="entry name" value="PROTEIN_KINASE_DOM"/>
    <property type="match status" value="1"/>
</dbReference>
<dbReference type="Proteomes" id="UP000324800">
    <property type="component" value="Unassembled WGS sequence"/>
</dbReference>
<evidence type="ECO:0000256" key="6">
    <source>
        <dbReference type="SAM" id="MobiDB-lite"/>
    </source>
</evidence>
<evidence type="ECO:0000256" key="4">
    <source>
        <dbReference type="PROSITE-ProRule" id="PRU10141"/>
    </source>
</evidence>
<feature type="region of interest" description="Disordered" evidence="6">
    <location>
        <begin position="316"/>
        <end position="352"/>
    </location>
</feature>
<dbReference type="InterPro" id="IPR017441">
    <property type="entry name" value="Protein_kinase_ATP_BS"/>
</dbReference>
<feature type="compositionally biased region" description="Basic and acidic residues" evidence="6">
    <location>
        <begin position="316"/>
        <end position="332"/>
    </location>
</feature>
<dbReference type="SMART" id="SM00220">
    <property type="entry name" value="S_TKc"/>
    <property type="match status" value="1"/>
</dbReference>
<keyword evidence="8" id="KW-0808">Transferase</keyword>
<dbReference type="InterPro" id="IPR008271">
    <property type="entry name" value="Ser/Thr_kinase_AS"/>
</dbReference>
<feature type="binding site" evidence="4">
    <location>
        <position position="54"/>
    </location>
    <ligand>
        <name>ATP</name>
        <dbReference type="ChEBI" id="CHEBI:30616"/>
    </ligand>
</feature>
<dbReference type="OrthoDB" id="5979581at2759"/>
<keyword evidence="5" id="KW-0723">Serine/threonine-protein kinase</keyword>
<feature type="domain" description="Protein kinase" evidence="7">
    <location>
        <begin position="23"/>
        <end position="300"/>
    </location>
</feature>
<dbReference type="InterPro" id="IPR000719">
    <property type="entry name" value="Prot_kinase_dom"/>
</dbReference>
<evidence type="ECO:0000256" key="1">
    <source>
        <dbReference type="ARBA" id="ARBA00012513"/>
    </source>
</evidence>
<sequence>MDPPRPTAAQVPFKPGDIIKEQYTLQRQIGAGTYGAIFSALYQNGPISKHVAVKLEKNLPHFSLQANEVLIMKTLAGSNHFAKFYQCGTHETYKFVCMELLGPSLIQLVNRKKPYRFTLLQLLKFGIQAVECLHELHSAGFVHRDVKPDNFVIGNNKETAGQIYIIDFGLCKRLLIKNGIVVKPTQKGNFRGTLRYASINAHLRNELGRQDDLISLFYLMIEYYMGRLPWTGVIDQAEILHLKEQNLNGILSTQMPHNFLLFEQHIFSLSYEVKPNYQLIIQIFRKIAEECKIDIAQPFEWELELKQQRMLVMHRHQQDKEREFQKSEKDSDNESSIENQEQASQNFKEKDAQNHYELSNAGLLNELKHRISLRIQINRKPTS</sequence>
<accession>A0A5J4X0T4</accession>
<dbReference type="GO" id="GO:0004674">
    <property type="term" value="F:protein serine/threonine kinase activity"/>
    <property type="evidence" value="ECO:0007669"/>
    <property type="project" value="UniProtKB-KW"/>
</dbReference>
<evidence type="ECO:0000256" key="5">
    <source>
        <dbReference type="RuleBase" id="RU000304"/>
    </source>
</evidence>
<dbReference type="Gene3D" id="1.10.510.10">
    <property type="entry name" value="Transferase(Phosphotransferase) domain 1"/>
    <property type="match status" value="1"/>
</dbReference>
<evidence type="ECO:0000313" key="8">
    <source>
        <dbReference type="EMBL" id="KAA6400740.1"/>
    </source>
</evidence>
<dbReference type="InterPro" id="IPR050235">
    <property type="entry name" value="CK1_Ser-Thr_kinase"/>
</dbReference>
<dbReference type="InterPro" id="IPR011009">
    <property type="entry name" value="Kinase-like_dom_sf"/>
</dbReference>
<comment type="similarity">
    <text evidence="5">Belongs to the protein kinase superfamily.</text>
</comment>
<dbReference type="PROSITE" id="PS00108">
    <property type="entry name" value="PROTEIN_KINASE_ST"/>
    <property type="match status" value="1"/>
</dbReference>
<keyword evidence="3 4" id="KW-0067">ATP-binding</keyword>
<dbReference type="SUPFAM" id="SSF56112">
    <property type="entry name" value="Protein kinase-like (PK-like)"/>
    <property type="match status" value="1"/>
</dbReference>
<dbReference type="EC" id="2.7.11.1" evidence="1"/>
<dbReference type="Pfam" id="PF00069">
    <property type="entry name" value="Pkinase"/>
    <property type="match status" value="1"/>
</dbReference>